<feature type="compositionally biased region" description="Low complexity" evidence="1">
    <location>
        <begin position="289"/>
        <end position="306"/>
    </location>
</feature>
<evidence type="ECO:0000313" key="4">
    <source>
        <dbReference type="Proteomes" id="UP000820669"/>
    </source>
</evidence>
<keyword evidence="2" id="KW-0732">Signal</keyword>
<feature type="compositionally biased region" description="Pro residues" evidence="1">
    <location>
        <begin position="274"/>
        <end position="288"/>
    </location>
</feature>
<evidence type="ECO:0000256" key="2">
    <source>
        <dbReference type="SAM" id="SignalP"/>
    </source>
</evidence>
<reference evidence="3 4" key="1">
    <citation type="submission" date="2020-04" db="EMBL/GenBank/DDBJ databases">
        <authorList>
            <person name="Klaysubun C."/>
            <person name="Duangmal K."/>
            <person name="Lipun K."/>
        </authorList>
    </citation>
    <scope>NUCLEOTIDE SEQUENCE [LARGE SCALE GENOMIC DNA]</scope>
    <source>
        <strain evidence="3 4">K10HN5</strain>
    </source>
</reference>
<dbReference type="PROSITE" id="PS51257">
    <property type="entry name" value="PROKAR_LIPOPROTEIN"/>
    <property type="match status" value="1"/>
</dbReference>
<comment type="caution">
    <text evidence="3">The sequence shown here is derived from an EMBL/GenBank/DDBJ whole genome shotgun (WGS) entry which is preliminary data.</text>
</comment>
<feature type="chain" id="PRO_5046285313" evidence="2">
    <location>
        <begin position="32"/>
        <end position="594"/>
    </location>
</feature>
<sequence length="594" mass="60260">MKRYKRACERIGVASAAALIMVGCGSAAANAAAFHDQIENPHTQGTATPSPGPGGTDTPAPSPGPGPTGSDTGTPNPAPPTSAGPAPNPGGTTNGQEAPGTPPAGTAQNSLTLRLTSIRPHDTNLDDTELKSVDYCFNSPLVDVPGPTSFYLQGYNSHADAQSSQAKLSETDSSCVTARFQAGTPVLAYSVATVGNQAVRNVQEKSNMQGSLVIPNNTSRTGRTSAPELISITPDKTLDKATYTFDKPVDSKGADAMGGGAGANSGTQSGANPASPPSNAPNANPPAPQGNQLGSTTPSTGTSGITAPSQVDPSKFGFYTVNGDAVMANGVVSKQGNAVQVSFASGSKIDEAVRWFVQEGGVSDLQGQQNVLTSQGGTTSVPDLTGVTPAGPAVFDFTFDKSVKNPVAQDFVIYTDGGTPIHATAANTTDQGATVRADFQRAEDYSYKIRGAAVAPQAVALNDVQGKTNTVGFVPVDTPNTGALGTGPTSGPDLLNVNNDAAAGQATFAFDEKLAPQGPTGSQPAFYLVTSDGTLVQARSYVSVTGGTETSNQIVVLFNQADLRSAAAFTVNANTVTDTLGDPNPIATIYTSNS</sequence>
<accession>A0ABX1SGZ7</accession>
<protein>
    <submittedName>
        <fullName evidence="3">Uncharacterized protein</fullName>
    </submittedName>
</protein>
<feature type="compositionally biased region" description="Pro residues" evidence="1">
    <location>
        <begin position="76"/>
        <end position="88"/>
    </location>
</feature>
<evidence type="ECO:0000313" key="3">
    <source>
        <dbReference type="EMBL" id="NMI00839.1"/>
    </source>
</evidence>
<dbReference type="EMBL" id="JAAXLA010000066">
    <property type="protein sequence ID" value="NMI00839.1"/>
    <property type="molecule type" value="Genomic_DNA"/>
</dbReference>
<feature type="signal peptide" evidence="2">
    <location>
        <begin position="1"/>
        <end position="31"/>
    </location>
</feature>
<dbReference type="Proteomes" id="UP000820669">
    <property type="component" value="Unassembled WGS sequence"/>
</dbReference>
<feature type="region of interest" description="Disordered" evidence="1">
    <location>
        <begin position="254"/>
        <end position="311"/>
    </location>
</feature>
<evidence type="ECO:0000256" key="1">
    <source>
        <dbReference type="SAM" id="MobiDB-lite"/>
    </source>
</evidence>
<feature type="compositionally biased region" description="Polar residues" evidence="1">
    <location>
        <begin position="212"/>
        <end position="224"/>
    </location>
</feature>
<name>A0ABX1SGZ7_9PSEU</name>
<gene>
    <name evidence="3" type="ORF">HF526_26545</name>
</gene>
<feature type="compositionally biased region" description="Low complexity" evidence="1">
    <location>
        <begin position="264"/>
        <end position="273"/>
    </location>
</feature>
<organism evidence="3 4">
    <name type="scientific">Pseudonocardia acidicola</name>
    <dbReference type="NCBI Taxonomy" id="2724939"/>
    <lineage>
        <taxon>Bacteria</taxon>
        <taxon>Bacillati</taxon>
        <taxon>Actinomycetota</taxon>
        <taxon>Actinomycetes</taxon>
        <taxon>Pseudonocardiales</taxon>
        <taxon>Pseudonocardiaceae</taxon>
        <taxon>Pseudonocardia</taxon>
    </lineage>
</organism>
<proteinExistence type="predicted"/>
<feature type="region of interest" description="Disordered" evidence="1">
    <location>
        <begin position="212"/>
        <end position="233"/>
    </location>
</feature>
<keyword evidence="4" id="KW-1185">Reference proteome</keyword>
<feature type="region of interest" description="Disordered" evidence="1">
    <location>
        <begin position="40"/>
        <end position="108"/>
    </location>
</feature>
<dbReference type="RefSeq" id="WP_169384303.1">
    <property type="nucleotide sequence ID" value="NZ_JAAXLA010000066.1"/>
</dbReference>